<proteinExistence type="predicted"/>
<name>A0A4R2NV07_RHOAD</name>
<organism evidence="1 2">
    <name type="scientific">Rhodovulum adriaticum</name>
    <name type="common">Rhodopseudomonas adriatica</name>
    <dbReference type="NCBI Taxonomy" id="35804"/>
    <lineage>
        <taxon>Bacteria</taxon>
        <taxon>Pseudomonadati</taxon>
        <taxon>Pseudomonadota</taxon>
        <taxon>Alphaproteobacteria</taxon>
        <taxon>Rhodobacterales</taxon>
        <taxon>Paracoccaceae</taxon>
        <taxon>Rhodovulum</taxon>
    </lineage>
</organism>
<keyword evidence="2" id="KW-1185">Reference proteome</keyword>
<dbReference type="AlphaFoldDB" id="A0A4R2NV07"/>
<evidence type="ECO:0008006" key="3">
    <source>
        <dbReference type="Google" id="ProtNLM"/>
    </source>
</evidence>
<reference evidence="1 2" key="1">
    <citation type="submission" date="2019-03" db="EMBL/GenBank/DDBJ databases">
        <title>Genomic Encyclopedia of Type Strains, Phase IV (KMG-IV): sequencing the most valuable type-strain genomes for metagenomic binning, comparative biology and taxonomic classification.</title>
        <authorList>
            <person name="Goeker M."/>
        </authorList>
    </citation>
    <scope>NUCLEOTIDE SEQUENCE [LARGE SCALE GENOMIC DNA]</scope>
    <source>
        <strain evidence="1 2">DSM 2781</strain>
    </source>
</reference>
<accession>A0A4R2NV07</accession>
<dbReference type="SUPFAM" id="SSF53474">
    <property type="entry name" value="alpha/beta-Hydrolases"/>
    <property type="match status" value="1"/>
</dbReference>
<dbReference type="InterPro" id="IPR029058">
    <property type="entry name" value="AB_hydrolase_fold"/>
</dbReference>
<dbReference type="OrthoDB" id="7839152at2"/>
<gene>
    <name evidence="1" type="ORF">EV656_103113</name>
</gene>
<protein>
    <recommendedName>
        <fullName evidence="3">Pimeloyl-ACP methyl ester carboxylesterase</fullName>
    </recommendedName>
</protein>
<dbReference type="Proteomes" id="UP000295733">
    <property type="component" value="Unassembled WGS sequence"/>
</dbReference>
<dbReference type="RefSeq" id="WP_132601260.1">
    <property type="nucleotide sequence ID" value="NZ_NRRP01000043.1"/>
</dbReference>
<comment type="caution">
    <text evidence="1">The sequence shown here is derived from an EMBL/GenBank/DDBJ whole genome shotgun (WGS) entry which is preliminary data.</text>
</comment>
<evidence type="ECO:0000313" key="1">
    <source>
        <dbReference type="EMBL" id="TCP25364.1"/>
    </source>
</evidence>
<evidence type="ECO:0000313" key="2">
    <source>
        <dbReference type="Proteomes" id="UP000295733"/>
    </source>
</evidence>
<sequence>MEMIGWGAGLEAGDPEHLIVFVSGYLYPNFKEFHFLKFAAPFQQTKLFLRDDSPHQFRHGIPGVTESEEENVEFLRYMIAKIGAKRVTIVSGSVGTHPAVLWGHWIGIDDMYLVGPVTDMAAVLQTDRATHPQFTGLFEQGKQQIDAGYPYSNLRPMMEAHSDRVASIDIYYGQNDPVDVAQAANIADLPHVRSTVYYQGDHFRVPAFALRRDPDIAARINAPVIERPADQRRAGGFAPLDLGYAMLQLEGCSA</sequence>
<dbReference type="EMBL" id="SLXL01000003">
    <property type="protein sequence ID" value="TCP25364.1"/>
    <property type="molecule type" value="Genomic_DNA"/>
</dbReference>